<keyword evidence="2" id="KW-0539">Nucleus</keyword>
<dbReference type="InterPro" id="IPR007219">
    <property type="entry name" value="XnlR_reg_dom"/>
</dbReference>
<dbReference type="InterPro" id="IPR036864">
    <property type="entry name" value="Zn2-C6_fun-type_DNA-bd_sf"/>
</dbReference>
<accession>A0A6A5V1K6</accession>
<dbReference type="GO" id="GO:0006351">
    <property type="term" value="P:DNA-templated transcription"/>
    <property type="evidence" value="ECO:0007669"/>
    <property type="project" value="InterPro"/>
</dbReference>
<gene>
    <name evidence="5" type="ORF">BU23DRAFT_186123</name>
</gene>
<dbReference type="EMBL" id="ML976694">
    <property type="protein sequence ID" value="KAF1971323.1"/>
    <property type="molecule type" value="Genomic_DNA"/>
</dbReference>
<dbReference type="PANTHER" id="PTHR46910:SF5">
    <property type="entry name" value="ZN(II)2CYS6 TRANSCRIPTION FACTOR (EUROFUNG)"/>
    <property type="match status" value="1"/>
</dbReference>
<dbReference type="SMART" id="SM00066">
    <property type="entry name" value="GAL4"/>
    <property type="match status" value="1"/>
</dbReference>
<dbReference type="Proteomes" id="UP000800036">
    <property type="component" value="Unassembled WGS sequence"/>
</dbReference>
<feature type="region of interest" description="Disordered" evidence="3">
    <location>
        <begin position="78"/>
        <end position="154"/>
    </location>
</feature>
<dbReference type="GO" id="GO:0003677">
    <property type="term" value="F:DNA binding"/>
    <property type="evidence" value="ECO:0007669"/>
    <property type="project" value="InterPro"/>
</dbReference>
<feature type="compositionally biased region" description="Low complexity" evidence="3">
    <location>
        <begin position="120"/>
        <end position="135"/>
    </location>
</feature>
<organism evidence="5 6">
    <name type="scientific">Bimuria novae-zelandiae CBS 107.79</name>
    <dbReference type="NCBI Taxonomy" id="1447943"/>
    <lineage>
        <taxon>Eukaryota</taxon>
        <taxon>Fungi</taxon>
        <taxon>Dikarya</taxon>
        <taxon>Ascomycota</taxon>
        <taxon>Pezizomycotina</taxon>
        <taxon>Dothideomycetes</taxon>
        <taxon>Pleosporomycetidae</taxon>
        <taxon>Pleosporales</taxon>
        <taxon>Massarineae</taxon>
        <taxon>Didymosphaeriaceae</taxon>
        <taxon>Bimuria</taxon>
    </lineage>
</organism>
<sequence length="718" mass="79754">MPEERWAMHGGSPACDLCHARKIKCDRQDPCKNCVNSAVQCLRTRQKRAPQQREKTGDKIKALIEKLTSLEDVVRTAGRILPPHSTPDPSTSVSTRRITSNAPPSINDDPSPRPSKRPRSSATPSASATSLSTSAHAHHEISPHQHSDPVTSQVVNGGARDHIQKELSSNESLAAHQRNVFEMAISFIDQLSHAPTGSGEEETCLNAKVNTEFAKEELISLVVACQGIEGDRGRLNTQLFELDHIPSKALERMAFVLLDGTADERTLNLCKIIVHFKAGLGLYASQLHKPRNAQLKEHIKEMQLRHLSAALTALDAISFMVPPSLLLLQALLTGAILFYIVGNSSSCWSLTAYASRTLVALGYHNISQAQLSTPKSEQEQEIHAVVAWTYHFDRCMSLLLLRPASLPPLRVPVSSLVSFGPENPMAIFALVMLELVPIHEKILELTLAGQQRRVETGDAEPQVTEMRRKMDDILLRIEQARAKCDAADSPDYQLHWHSLEFKYFSTLTAVHRLSHNICFYAPERERCLYAARQALQCVKEIRNLALQQDHFVEEYSPYLAWTILSYPIAPFYVLFCNVVGTSDTHDFQLLQDVVESISSLVIENKHVDRLRRLCNTLLTLCRPLAHSDAQSHPAVVQGGQSVVASNAPNEDATPNGVQSTRRIEAAGMEGMRGEGMGSGERELWQDDMMSQLLSVQPSLDWFNSDILDPASWDLNLPS</sequence>
<dbReference type="AlphaFoldDB" id="A0A6A5V1K6"/>
<keyword evidence="1" id="KW-0479">Metal-binding</keyword>
<dbReference type="CDD" id="cd00067">
    <property type="entry name" value="GAL4"/>
    <property type="match status" value="1"/>
</dbReference>
<dbReference type="OrthoDB" id="39175at2759"/>
<dbReference type="Pfam" id="PF00172">
    <property type="entry name" value="Zn_clus"/>
    <property type="match status" value="1"/>
</dbReference>
<dbReference type="PROSITE" id="PS00463">
    <property type="entry name" value="ZN2_CY6_FUNGAL_1"/>
    <property type="match status" value="1"/>
</dbReference>
<feature type="domain" description="Zn(2)-C6 fungal-type" evidence="4">
    <location>
        <begin position="14"/>
        <end position="41"/>
    </location>
</feature>
<dbReference type="PANTHER" id="PTHR46910">
    <property type="entry name" value="TRANSCRIPTION FACTOR PDR1"/>
    <property type="match status" value="1"/>
</dbReference>
<name>A0A6A5V1K6_9PLEO</name>
<reference evidence="5" key="1">
    <citation type="journal article" date="2020" name="Stud. Mycol.">
        <title>101 Dothideomycetes genomes: a test case for predicting lifestyles and emergence of pathogens.</title>
        <authorList>
            <person name="Haridas S."/>
            <person name="Albert R."/>
            <person name="Binder M."/>
            <person name="Bloem J."/>
            <person name="Labutti K."/>
            <person name="Salamov A."/>
            <person name="Andreopoulos B."/>
            <person name="Baker S."/>
            <person name="Barry K."/>
            <person name="Bills G."/>
            <person name="Bluhm B."/>
            <person name="Cannon C."/>
            <person name="Castanera R."/>
            <person name="Culley D."/>
            <person name="Daum C."/>
            <person name="Ezra D."/>
            <person name="Gonzalez J."/>
            <person name="Henrissat B."/>
            <person name="Kuo A."/>
            <person name="Liang C."/>
            <person name="Lipzen A."/>
            <person name="Lutzoni F."/>
            <person name="Magnuson J."/>
            <person name="Mondo S."/>
            <person name="Nolan M."/>
            <person name="Ohm R."/>
            <person name="Pangilinan J."/>
            <person name="Park H.-J."/>
            <person name="Ramirez L."/>
            <person name="Alfaro M."/>
            <person name="Sun H."/>
            <person name="Tritt A."/>
            <person name="Yoshinaga Y."/>
            <person name="Zwiers L.-H."/>
            <person name="Turgeon B."/>
            <person name="Goodwin S."/>
            <person name="Spatafora J."/>
            <person name="Crous P."/>
            <person name="Grigoriev I."/>
        </authorList>
    </citation>
    <scope>NUCLEOTIDE SEQUENCE</scope>
    <source>
        <strain evidence="5">CBS 107.79</strain>
    </source>
</reference>
<evidence type="ECO:0000313" key="5">
    <source>
        <dbReference type="EMBL" id="KAF1971323.1"/>
    </source>
</evidence>
<dbReference type="InterPro" id="IPR050987">
    <property type="entry name" value="AtrR-like"/>
</dbReference>
<keyword evidence="6" id="KW-1185">Reference proteome</keyword>
<evidence type="ECO:0000256" key="1">
    <source>
        <dbReference type="ARBA" id="ARBA00022723"/>
    </source>
</evidence>
<feature type="compositionally biased region" description="Polar residues" evidence="3">
    <location>
        <begin position="87"/>
        <end position="104"/>
    </location>
</feature>
<dbReference type="InterPro" id="IPR001138">
    <property type="entry name" value="Zn2Cys6_DnaBD"/>
</dbReference>
<feature type="compositionally biased region" description="Basic and acidic residues" evidence="3">
    <location>
        <begin position="137"/>
        <end position="147"/>
    </location>
</feature>
<dbReference type="PROSITE" id="PS50048">
    <property type="entry name" value="ZN2_CY6_FUNGAL_2"/>
    <property type="match status" value="1"/>
</dbReference>
<evidence type="ECO:0000313" key="6">
    <source>
        <dbReference type="Proteomes" id="UP000800036"/>
    </source>
</evidence>
<dbReference type="Gene3D" id="4.10.240.10">
    <property type="entry name" value="Zn(2)-C6 fungal-type DNA-binding domain"/>
    <property type="match status" value="1"/>
</dbReference>
<dbReference type="Pfam" id="PF04082">
    <property type="entry name" value="Fungal_trans"/>
    <property type="match status" value="1"/>
</dbReference>
<dbReference type="CDD" id="cd12148">
    <property type="entry name" value="fungal_TF_MHR"/>
    <property type="match status" value="1"/>
</dbReference>
<evidence type="ECO:0000256" key="3">
    <source>
        <dbReference type="SAM" id="MobiDB-lite"/>
    </source>
</evidence>
<proteinExistence type="predicted"/>
<evidence type="ECO:0000256" key="2">
    <source>
        <dbReference type="ARBA" id="ARBA00023242"/>
    </source>
</evidence>
<protein>
    <recommendedName>
        <fullName evidence="4">Zn(2)-C6 fungal-type domain-containing protein</fullName>
    </recommendedName>
</protein>
<dbReference type="SUPFAM" id="SSF57701">
    <property type="entry name" value="Zn2/Cys6 DNA-binding domain"/>
    <property type="match status" value="1"/>
</dbReference>
<dbReference type="GO" id="GO:0008270">
    <property type="term" value="F:zinc ion binding"/>
    <property type="evidence" value="ECO:0007669"/>
    <property type="project" value="InterPro"/>
</dbReference>
<evidence type="ECO:0000259" key="4">
    <source>
        <dbReference type="PROSITE" id="PS50048"/>
    </source>
</evidence>
<dbReference type="GO" id="GO:0000981">
    <property type="term" value="F:DNA-binding transcription factor activity, RNA polymerase II-specific"/>
    <property type="evidence" value="ECO:0007669"/>
    <property type="project" value="InterPro"/>
</dbReference>